<proteinExistence type="predicted"/>
<gene>
    <name evidence="1" type="ORF">TrVE_jg2238</name>
</gene>
<organism evidence="1 2">
    <name type="scientific">Triparma verrucosa</name>
    <dbReference type="NCBI Taxonomy" id="1606542"/>
    <lineage>
        <taxon>Eukaryota</taxon>
        <taxon>Sar</taxon>
        <taxon>Stramenopiles</taxon>
        <taxon>Ochrophyta</taxon>
        <taxon>Bolidophyceae</taxon>
        <taxon>Parmales</taxon>
        <taxon>Triparmaceae</taxon>
        <taxon>Triparma</taxon>
    </lineage>
</organism>
<accession>A0A9W6ZFW8</accession>
<dbReference type="Proteomes" id="UP001165160">
    <property type="component" value="Unassembled WGS sequence"/>
</dbReference>
<reference evidence="2" key="1">
    <citation type="journal article" date="2023" name="Commun. Biol.">
        <title>Genome analysis of Parmales, the sister group of diatoms, reveals the evolutionary specialization of diatoms from phago-mixotrophs to photoautotrophs.</title>
        <authorList>
            <person name="Ban H."/>
            <person name="Sato S."/>
            <person name="Yoshikawa S."/>
            <person name="Yamada K."/>
            <person name="Nakamura Y."/>
            <person name="Ichinomiya M."/>
            <person name="Sato N."/>
            <person name="Blanc-Mathieu R."/>
            <person name="Endo H."/>
            <person name="Kuwata A."/>
            <person name="Ogata H."/>
        </authorList>
    </citation>
    <scope>NUCLEOTIDE SEQUENCE [LARGE SCALE GENOMIC DNA]</scope>
    <source>
        <strain evidence="2">NIES 3699</strain>
    </source>
</reference>
<keyword evidence="2" id="KW-1185">Reference proteome</keyword>
<protein>
    <submittedName>
        <fullName evidence="1">Uncharacterized protein</fullName>
    </submittedName>
</protein>
<dbReference type="EMBL" id="BRXX01000627">
    <property type="protein sequence ID" value="GMH50348.1"/>
    <property type="molecule type" value="Genomic_DNA"/>
</dbReference>
<sequence length="77" mass="9124">MVKDNKKKKVSLSSIYKHTHTRYFSYVFDFRAVFNRFHHIDTMNSEEEKELKAFVADLVAKAKTVQNVLKPRMSTEL</sequence>
<evidence type="ECO:0000313" key="1">
    <source>
        <dbReference type="EMBL" id="GMH50348.1"/>
    </source>
</evidence>
<name>A0A9W6ZFW8_9STRA</name>
<comment type="caution">
    <text evidence="1">The sequence shown here is derived from an EMBL/GenBank/DDBJ whole genome shotgun (WGS) entry which is preliminary data.</text>
</comment>
<evidence type="ECO:0000313" key="2">
    <source>
        <dbReference type="Proteomes" id="UP001165160"/>
    </source>
</evidence>
<dbReference type="AlphaFoldDB" id="A0A9W6ZFW8"/>